<dbReference type="Gene3D" id="3.60.160.10">
    <property type="entry name" value="Mitochondrial biogenesis AIM24"/>
    <property type="match status" value="1"/>
</dbReference>
<keyword evidence="2" id="KW-1185">Reference proteome</keyword>
<reference evidence="1 2" key="1">
    <citation type="submission" date="2024-03" db="EMBL/GenBank/DDBJ databases">
        <title>Aureococcus anophagefferens CCMP1851 and Kratosvirus quantuckense: Draft genome of a second virus-susceptible host strain in the model system.</title>
        <authorList>
            <person name="Chase E."/>
            <person name="Truchon A.R."/>
            <person name="Schepens W."/>
            <person name="Wilhelm S.W."/>
        </authorList>
    </citation>
    <scope>NUCLEOTIDE SEQUENCE [LARGE SCALE GENOMIC DNA]</scope>
    <source>
        <strain evidence="1 2">CCMP1851</strain>
    </source>
</reference>
<comment type="caution">
    <text evidence="1">The sequence shown here is derived from an EMBL/GenBank/DDBJ whole genome shotgun (WGS) entry which is preliminary data.</text>
</comment>
<evidence type="ECO:0000313" key="1">
    <source>
        <dbReference type="EMBL" id="KAK7249580.1"/>
    </source>
</evidence>
<dbReference type="PANTHER" id="PTHR43657:SF1">
    <property type="entry name" value="ALTERED INHERITANCE OF MITOCHONDRIA PROTEIN 24, MITOCHONDRIAL"/>
    <property type="match status" value="1"/>
</dbReference>
<dbReference type="InterPro" id="IPR016031">
    <property type="entry name" value="Trp_RNA-bd_attenuator-like_dom"/>
</dbReference>
<accession>A0ABR1G8S7</accession>
<sequence>MAAKAAKKGAKGSSLGFTRISGENNVGTQGNWDLIGDSMHILNVGLAPGETMATEPGSMMFMGSSIDAHVDCSDCLSRCLGGEACAMLNYTNRGAAPSYVALTSAKPADIVALDMDRYGGKISARSGAYMSSVGDAVPGCEVDCNPLTCCFAGFGCVRQTITGSGTAFVEASGTVERKELAPGELFIIDSNSLVAWHGATLGVRTAGSCLACCCNGEGCCNTTLLGPGTAWVQSMPWEQYRRQMGVVIEKDKKGGTVSVGGPAAPEMHRE</sequence>
<organism evidence="1 2">
    <name type="scientific">Aureococcus anophagefferens</name>
    <name type="common">Harmful bloom alga</name>
    <dbReference type="NCBI Taxonomy" id="44056"/>
    <lineage>
        <taxon>Eukaryota</taxon>
        <taxon>Sar</taxon>
        <taxon>Stramenopiles</taxon>
        <taxon>Ochrophyta</taxon>
        <taxon>Pelagophyceae</taxon>
        <taxon>Pelagomonadales</taxon>
        <taxon>Pelagomonadaceae</taxon>
        <taxon>Aureococcus</taxon>
    </lineage>
</organism>
<name>A0ABR1G8S7_AURAN</name>
<evidence type="ECO:0000313" key="2">
    <source>
        <dbReference type="Proteomes" id="UP001363151"/>
    </source>
</evidence>
<dbReference type="InterPro" id="IPR036983">
    <property type="entry name" value="AIM24_sf"/>
</dbReference>
<dbReference type="PANTHER" id="PTHR43657">
    <property type="entry name" value="TRYPTOPHAN RNA-BINDING ATTENUATOR PROTEIN-LIKE PROTEIN"/>
    <property type="match status" value="1"/>
</dbReference>
<dbReference type="Proteomes" id="UP001363151">
    <property type="component" value="Unassembled WGS sequence"/>
</dbReference>
<proteinExistence type="predicted"/>
<gene>
    <name evidence="1" type="ORF">SO694_0031503</name>
</gene>
<dbReference type="Pfam" id="PF01987">
    <property type="entry name" value="AIM24"/>
    <property type="match status" value="1"/>
</dbReference>
<dbReference type="EMBL" id="JBBJCI010000045">
    <property type="protein sequence ID" value="KAK7249580.1"/>
    <property type="molecule type" value="Genomic_DNA"/>
</dbReference>
<dbReference type="InterPro" id="IPR002838">
    <property type="entry name" value="AIM24"/>
</dbReference>
<dbReference type="SUPFAM" id="SSF51219">
    <property type="entry name" value="TRAP-like"/>
    <property type="match status" value="1"/>
</dbReference>
<protein>
    <submittedName>
        <fullName evidence="1">AIM-like protein</fullName>
    </submittedName>
</protein>